<comment type="caution">
    <text evidence="2">The sequence shown here is derived from an EMBL/GenBank/DDBJ whole genome shotgun (WGS) entry which is preliminary data.</text>
</comment>
<dbReference type="Proteomes" id="UP001565474">
    <property type="component" value="Unassembled WGS sequence"/>
</dbReference>
<reference evidence="2 3" key="1">
    <citation type="submission" date="2024-07" db="EMBL/GenBank/DDBJ databases">
        <title>Genomic Encyclopedia of Type Strains, Phase V (KMG-V): Genome sequencing to study the core and pangenomes of soil and plant-associated prokaryotes.</title>
        <authorList>
            <person name="Whitman W."/>
        </authorList>
    </citation>
    <scope>NUCLEOTIDE SEQUENCE [LARGE SCALE GENOMIC DNA]</scope>
    <source>
        <strain evidence="2 3">USDA 222</strain>
    </source>
</reference>
<name>A0ABV4GJC2_9BRAD</name>
<accession>A0ABV4GJC2</accession>
<dbReference type="EMBL" id="JBGBZN010000002">
    <property type="protein sequence ID" value="MEY9472036.1"/>
    <property type="molecule type" value="Genomic_DNA"/>
</dbReference>
<dbReference type="SUPFAM" id="SSF52833">
    <property type="entry name" value="Thioredoxin-like"/>
    <property type="match status" value="1"/>
</dbReference>
<dbReference type="Pfam" id="PF13409">
    <property type="entry name" value="GST_N_2"/>
    <property type="match status" value="1"/>
</dbReference>
<evidence type="ECO:0000313" key="2">
    <source>
        <dbReference type="EMBL" id="MEY9472036.1"/>
    </source>
</evidence>
<organism evidence="2 3">
    <name type="scientific">Bradyrhizobium yuanmingense</name>
    <dbReference type="NCBI Taxonomy" id="108015"/>
    <lineage>
        <taxon>Bacteria</taxon>
        <taxon>Pseudomonadati</taxon>
        <taxon>Pseudomonadota</taxon>
        <taxon>Alphaproteobacteria</taxon>
        <taxon>Hyphomicrobiales</taxon>
        <taxon>Nitrobacteraceae</taxon>
        <taxon>Bradyrhizobium</taxon>
    </lineage>
</organism>
<dbReference type="InterPro" id="IPR004045">
    <property type="entry name" value="Glutathione_S-Trfase_N"/>
</dbReference>
<evidence type="ECO:0000259" key="1">
    <source>
        <dbReference type="PROSITE" id="PS50404"/>
    </source>
</evidence>
<sequence>MDGRVKPGHDEETPFAQVRLQDILMKLTFSPASPFARKVRIAAIELGLIDKIELVPASVAPGTANEDYSKITPLKKLPVLITNDGEVILDSYVIVEYLNEIAGGSLIPDYGPRRWKAKTNHSLINGMLDSMLLCRYEKMVRPQGLQWQAWSDDHWNRAWTGMARFENMPDVLNGPFDISQVGLVCVLGYADFRFADCGWRKAFPKLDAFHQKMLERPSVKISVPPAA</sequence>
<dbReference type="PANTHER" id="PTHR43968">
    <property type="match status" value="1"/>
</dbReference>
<feature type="domain" description="GST N-terminal" evidence="1">
    <location>
        <begin position="23"/>
        <end position="106"/>
    </location>
</feature>
<dbReference type="SUPFAM" id="SSF47616">
    <property type="entry name" value="GST C-terminal domain-like"/>
    <property type="match status" value="1"/>
</dbReference>
<dbReference type="CDD" id="cd03205">
    <property type="entry name" value="GST_C_6"/>
    <property type="match status" value="1"/>
</dbReference>
<evidence type="ECO:0000313" key="3">
    <source>
        <dbReference type="Proteomes" id="UP001565474"/>
    </source>
</evidence>
<dbReference type="InterPro" id="IPR050983">
    <property type="entry name" value="GST_Omega/HSP26"/>
</dbReference>
<dbReference type="PANTHER" id="PTHR43968:SF6">
    <property type="entry name" value="GLUTATHIONE S-TRANSFERASE OMEGA"/>
    <property type="match status" value="1"/>
</dbReference>
<dbReference type="Gene3D" id="1.20.1050.10">
    <property type="match status" value="1"/>
</dbReference>
<gene>
    <name evidence="2" type="ORF">ABH992_004435</name>
</gene>
<dbReference type="Gene3D" id="3.40.30.10">
    <property type="entry name" value="Glutaredoxin"/>
    <property type="match status" value="1"/>
</dbReference>
<dbReference type="InterPro" id="IPR036282">
    <property type="entry name" value="Glutathione-S-Trfase_C_sf"/>
</dbReference>
<proteinExistence type="predicted"/>
<protein>
    <submittedName>
        <fullName evidence="2">Glutathione S-transferase</fullName>
    </submittedName>
</protein>
<dbReference type="PROSITE" id="PS50404">
    <property type="entry name" value="GST_NTER"/>
    <property type="match status" value="1"/>
</dbReference>
<keyword evidence="3" id="KW-1185">Reference proteome</keyword>
<dbReference type="InterPro" id="IPR036249">
    <property type="entry name" value="Thioredoxin-like_sf"/>
</dbReference>